<dbReference type="AlphaFoldDB" id="A0A7I4YKF8"/>
<accession>A0A7I4YKF8</accession>
<name>A0A7I4YKF8_HAECO</name>
<protein>
    <submittedName>
        <fullName evidence="2">DUF2088 domain-containing protein</fullName>
    </submittedName>
</protein>
<reference evidence="2" key="1">
    <citation type="submission" date="2020-12" db="UniProtKB">
        <authorList>
            <consortium name="WormBaseParasite"/>
        </authorList>
    </citation>
    <scope>IDENTIFICATION</scope>
    <source>
        <strain evidence="2">MHco3</strain>
    </source>
</reference>
<dbReference type="Proteomes" id="UP000025227">
    <property type="component" value="Unplaced"/>
</dbReference>
<keyword evidence="1" id="KW-1185">Reference proteome</keyword>
<sequence length="111" mass="12077">MSFYAEIVSAKKISDAVHVGTTLIGRADKTTNATNNIIAHHLWTDIPPEALHRSDTDAEAILTMNICVPHRGMNAIATIVQGHTLQPCANRDRNVGFSFAPHHTVDLTIVP</sequence>
<proteinExistence type="predicted"/>
<dbReference type="WBParaSite" id="HCON_00110380-00001">
    <property type="protein sequence ID" value="HCON_00110380-00001"/>
    <property type="gene ID" value="HCON_00110380"/>
</dbReference>
<organism evidence="1 2">
    <name type="scientific">Haemonchus contortus</name>
    <name type="common">Barber pole worm</name>
    <dbReference type="NCBI Taxonomy" id="6289"/>
    <lineage>
        <taxon>Eukaryota</taxon>
        <taxon>Metazoa</taxon>
        <taxon>Ecdysozoa</taxon>
        <taxon>Nematoda</taxon>
        <taxon>Chromadorea</taxon>
        <taxon>Rhabditida</taxon>
        <taxon>Rhabditina</taxon>
        <taxon>Rhabditomorpha</taxon>
        <taxon>Strongyloidea</taxon>
        <taxon>Trichostrongylidae</taxon>
        <taxon>Haemonchus</taxon>
    </lineage>
</organism>
<evidence type="ECO:0000313" key="1">
    <source>
        <dbReference type="Proteomes" id="UP000025227"/>
    </source>
</evidence>
<evidence type="ECO:0000313" key="2">
    <source>
        <dbReference type="WBParaSite" id="HCON_00110380-00001"/>
    </source>
</evidence>